<protein>
    <recommendedName>
        <fullName evidence="6">Large ribosomal subunit protein mL53</fullName>
    </recommendedName>
</protein>
<dbReference type="OMA" id="MDFNCSK"/>
<keyword evidence="5" id="KW-0687">Ribonucleoprotein</keyword>
<dbReference type="InterPro" id="IPR042776">
    <property type="entry name" value="Ribosomal_mL53_fung"/>
</dbReference>
<dbReference type="Pfam" id="PF10780">
    <property type="entry name" value="MRP_L53"/>
    <property type="match status" value="1"/>
</dbReference>
<dbReference type="GeneID" id="5232702"/>
<dbReference type="PANTHER" id="PTHR28236">
    <property type="entry name" value="54S RIBOSOMAL PROTEIN L44, MITOCHONDRIAL"/>
    <property type="match status" value="1"/>
</dbReference>
<dbReference type="FunCoup" id="A5E1I4">
    <property type="interactions" value="95"/>
</dbReference>
<dbReference type="PANTHER" id="PTHR28236:SF1">
    <property type="entry name" value="LARGE RIBOSOMAL SUBUNIT PROTEIN ML53"/>
    <property type="match status" value="1"/>
</dbReference>
<keyword evidence="3" id="KW-0689">Ribosomal protein</keyword>
<reference evidence="7 8" key="1">
    <citation type="journal article" date="2009" name="Nature">
        <title>Evolution of pathogenicity and sexual reproduction in eight Candida genomes.</title>
        <authorList>
            <person name="Butler G."/>
            <person name="Rasmussen M.D."/>
            <person name="Lin M.F."/>
            <person name="Santos M.A."/>
            <person name="Sakthikumar S."/>
            <person name="Munro C.A."/>
            <person name="Rheinbay E."/>
            <person name="Grabherr M."/>
            <person name="Forche A."/>
            <person name="Reedy J.L."/>
            <person name="Agrafioti I."/>
            <person name="Arnaud M.B."/>
            <person name="Bates S."/>
            <person name="Brown A.J."/>
            <person name="Brunke S."/>
            <person name="Costanzo M.C."/>
            <person name="Fitzpatrick D.A."/>
            <person name="de Groot P.W."/>
            <person name="Harris D."/>
            <person name="Hoyer L.L."/>
            <person name="Hube B."/>
            <person name="Klis F.M."/>
            <person name="Kodira C."/>
            <person name="Lennard N."/>
            <person name="Logue M.E."/>
            <person name="Martin R."/>
            <person name="Neiman A.M."/>
            <person name="Nikolaou E."/>
            <person name="Quail M.A."/>
            <person name="Quinn J."/>
            <person name="Santos M.C."/>
            <person name="Schmitzberger F.F."/>
            <person name="Sherlock G."/>
            <person name="Shah P."/>
            <person name="Silverstein K.A."/>
            <person name="Skrzypek M.S."/>
            <person name="Soll D."/>
            <person name="Staggs R."/>
            <person name="Stansfield I."/>
            <person name="Stumpf M.P."/>
            <person name="Sudbery P.E."/>
            <person name="Srikantha T."/>
            <person name="Zeng Q."/>
            <person name="Berman J."/>
            <person name="Berriman M."/>
            <person name="Heitman J."/>
            <person name="Gow N.A."/>
            <person name="Lorenz M.C."/>
            <person name="Birren B.W."/>
            <person name="Kellis M."/>
            <person name="Cuomo C.A."/>
        </authorList>
    </citation>
    <scope>NUCLEOTIDE SEQUENCE [LARGE SCALE GENOMIC DNA]</scope>
    <source>
        <strain evidence="8">ATCC 11503 / BCRC 21390 / CBS 2605 / JCM 1781 / NBRC 1676 / NRRL YB-4239</strain>
    </source>
</reference>
<evidence type="ECO:0000256" key="3">
    <source>
        <dbReference type="ARBA" id="ARBA00022980"/>
    </source>
</evidence>
<evidence type="ECO:0000256" key="4">
    <source>
        <dbReference type="ARBA" id="ARBA00023128"/>
    </source>
</evidence>
<dbReference type="eggNOG" id="ENOG502S452">
    <property type="taxonomic scope" value="Eukaryota"/>
</dbReference>
<name>A5E1I4_LODEL</name>
<dbReference type="OrthoDB" id="4136894at2759"/>
<dbReference type="Proteomes" id="UP000001996">
    <property type="component" value="Unassembled WGS sequence"/>
</dbReference>
<accession>A5E1I4</accession>
<dbReference type="InParanoid" id="A5E1I4"/>
<keyword evidence="8" id="KW-1185">Reference proteome</keyword>
<organism evidence="7 8">
    <name type="scientific">Lodderomyces elongisporus (strain ATCC 11503 / CBS 2605 / JCM 1781 / NBRC 1676 / NRRL YB-4239)</name>
    <name type="common">Yeast</name>
    <name type="synonym">Saccharomyces elongisporus</name>
    <dbReference type="NCBI Taxonomy" id="379508"/>
    <lineage>
        <taxon>Eukaryota</taxon>
        <taxon>Fungi</taxon>
        <taxon>Dikarya</taxon>
        <taxon>Ascomycota</taxon>
        <taxon>Saccharomycotina</taxon>
        <taxon>Pichiomycetes</taxon>
        <taxon>Debaryomycetaceae</taxon>
        <taxon>Candida/Lodderomyces clade</taxon>
        <taxon>Lodderomyces</taxon>
    </lineage>
</organism>
<dbReference type="STRING" id="379508.A5E1I4"/>
<evidence type="ECO:0000256" key="6">
    <source>
        <dbReference type="ARBA" id="ARBA00035180"/>
    </source>
</evidence>
<comment type="subcellular location">
    <subcellularLocation>
        <location evidence="1">Mitochondrion</location>
    </subcellularLocation>
</comment>
<dbReference type="HOGENOM" id="CLU_131037_1_1_1"/>
<dbReference type="GO" id="GO:0003735">
    <property type="term" value="F:structural constituent of ribosome"/>
    <property type="evidence" value="ECO:0007669"/>
    <property type="project" value="EnsemblFungi"/>
</dbReference>
<dbReference type="KEGG" id="lel:PVL30_002961"/>
<dbReference type="GO" id="GO:0005762">
    <property type="term" value="C:mitochondrial large ribosomal subunit"/>
    <property type="evidence" value="ECO:0007669"/>
    <property type="project" value="EnsemblFungi"/>
</dbReference>
<gene>
    <name evidence="7" type="ORF">LELG_03471</name>
</gene>
<keyword evidence="4" id="KW-0496">Mitochondrion</keyword>
<evidence type="ECO:0000313" key="8">
    <source>
        <dbReference type="Proteomes" id="UP000001996"/>
    </source>
</evidence>
<dbReference type="EMBL" id="CH981527">
    <property type="protein sequence ID" value="EDK45292.1"/>
    <property type="molecule type" value="Genomic_DNA"/>
</dbReference>
<evidence type="ECO:0000256" key="1">
    <source>
        <dbReference type="ARBA" id="ARBA00004173"/>
    </source>
</evidence>
<evidence type="ECO:0000313" key="7">
    <source>
        <dbReference type="EMBL" id="EDK45292.1"/>
    </source>
</evidence>
<dbReference type="Gene3D" id="3.40.30.10">
    <property type="entry name" value="Glutaredoxin"/>
    <property type="match status" value="1"/>
</dbReference>
<evidence type="ECO:0000256" key="5">
    <source>
        <dbReference type="ARBA" id="ARBA00023274"/>
    </source>
</evidence>
<comment type="similarity">
    <text evidence="2">Belongs to the mitochondrion-specific ribosomal protein mL53 family.</text>
</comment>
<dbReference type="AlphaFoldDB" id="A5E1I4"/>
<sequence>MITKYFANVLVKFNPFSPAAKSSRLFLARVPASAKLNYKILDKETDIPEIKVEFKDKHVMTANPAEMSLEELKEHFNSHSRRLSIKDAIME</sequence>
<dbReference type="VEuPathDB" id="FungiDB:LELG_03471"/>
<evidence type="ECO:0000256" key="2">
    <source>
        <dbReference type="ARBA" id="ARBA00005557"/>
    </source>
</evidence>
<dbReference type="InterPro" id="IPR019716">
    <property type="entry name" value="Ribosomal_mL53"/>
</dbReference>
<proteinExistence type="inferred from homology"/>